<feature type="domain" description="Solute-binding protein family 5" evidence="2">
    <location>
        <begin position="82"/>
        <end position="427"/>
    </location>
</feature>
<dbReference type="GO" id="GO:1904680">
    <property type="term" value="F:peptide transmembrane transporter activity"/>
    <property type="evidence" value="ECO:0007669"/>
    <property type="project" value="TreeGrafter"/>
</dbReference>
<dbReference type="PIRSF" id="PIRSF002741">
    <property type="entry name" value="MppA"/>
    <property type="match status" value="1"/>
</dbReference>
<gene>
    <name evidence="3" type="ORF">GEV26_04170</name>
</gene>
<protein>
    <submittedName>
        <fullName evidence="3">ABC transporter substrate-binding protein</fullName>
    </submittedName>
</protein>
<sequence>MKLIPTTVGLCLTASVLAACGGGGSGGGKDDAEIVDGGTFTMALNADPGNLDPHSSVSSALFSISQLSYDHLFNTNFDDGTIESGLASKWDVKGKTVTATLAEGVTCSDGSELKASDVVANFDYIADPKNESPLLGAFLPAGATSKADDTARTVTITLAAPAPFVLQGLSNIAIVCADGLKDRTALAKTSAGTGPYELTKAEPGNQYTYSIRDGYTWGPDGATTATKGMPDTIVMKIVENESTAANLLLSDGLNGAIVSGTDRKRLDAANLTTYDTATLTGEQWYNQTKGRPTVDPKVRLALTQALDLAELQKVLTGGSGKPATTFAALDPVACPGDSVSGALPKQDVDAAKAVLSAADLPDLTFVYNPASGSGVSAAAELAVEQWKAAGVTVKAKSQNVTAIQETVFGTGNWDIAWLPVNVNSPDQLVPFLSGPSTPDGTNFANITNDDYEAGVQKASAMNGQEGCETWLEAESALVEAADVIPFANSIGKAYRAKATFDYPGQMVPTSIRMLAN</sequence>
<dbReference type="InterPro" id="IPR030678">
    <property type="entry name" value="Peptide/Ni-bd"/>
</dbReference>
<dbReference type="PANTHER" id="PTHR30290">
    <property type="entry name" value="PERIPLASMIC BINDING COMPONENT OF ABC TRANSPORTER"/>
    <property type="match status" value="1"/>
</dbReference>
<dbReference type="SUPFAM" id="SSF53850">
    <property type="entry name" value="Periplasmic binding protein-like II"/>
    <property type="match status" value="1"/>
</dbReference>
<keyword evidence="4" id="KW-1185">Reference proteome</keyword>
<accession>A0A5Q2MJZ2</accession>
<dbReference type="Pfam" id="PF00496">
    <property type="entry name" value="SBP_bac_5"/>
    <property type="match status" value="1"/>
</dbReference>
<name>A0A5Q2MJZ2_9ACTN</name>
<dbReference type="CDD" id="cd00995">
    <property type="entry name" value="PBP2_NikA_DppA_OppA_like"/>
    <property type="match status" value="1"/>
</dbReference>
<dbReference type="InterPro" id="IPR000914">
    <property type="entry name" value="SBP_5_dom"/>
</dbReference>
<dbReference type="GO" id="GO:0043190">
    <property type="term" value="C:ATP-binding cassette (ABC) transporter complex"/>
    <property type="evidence" value="ECO:0007669"/>
    <property type="project" value="InterPro"/>
</dbReference>
<dbReference type="EMBL" id="CP045737">
    <property type="protein sequence ID" value="QGG40625.1"/>
    <property type="molecule type" value="Genomic_DNA"/>
</dbReference>
<dbReference type="Gene3D" id="3.40.190.10">
    <property type="entry name" value="Periplasmic binding protein-like II"/>
    <property type="match status" value="1"/>
</dbReference>
<dbReference type="Proteomes" id="UP000392064">
    <property type="component" value="Chromosome"/>
</dbReference>
<proteinExistence type="predicted"/>
<evidence type="ECO:0000259" key="2">
    <source>
        <dbReference type="Pfam" id="PF00496"/>
    </source>
</evidence>
<reference evidence="3 4" key="1">
    <citation type="submission" date="2019-11" db="EMBL/GenBank/DDBJ databases">
        <authorList>
            <person name="Li J."/>
        </authorList>
    </citation>
    <scope>NUCLEOTIDE SEQUENCE [LARGE SCALE GENOMIC DNA]</scope>
    <source>
        <strain evidence="3 4">MF47</strain>
    </source>
</reference>
<keyword evidence="1" id="KW-0732">Signal</keyword>
<dbReference type="Gene3D" id="3.10.105.10">
    <property type="entry name" value="Dipeptide-binding Protein, Domain 3"/>
    <property type="match status" value="1"/>
</dbReference>
<dbReference type="AlphaFoldDB" id="A0A5Q2MJZ2"/>
<evidence type="ECO:0000313" key="4">
    <source>
        <dbReference type="Proteomes" id="UP000392064"/>
    </source>
</evidence>
<feature type="chain" id="PRO_5038765873" evidence="1">
    <location>
        <begin position="19"/>
        <end position="516"/>
    </location>
</feature>
<evidence type="ECO:0000313" key="3">
    <source>
        <dbReference type="EMBL" id="QGG40625.1"/>
    </source>
</evidence>
<feature type="signal peptide" evidence="1">
    <location>
        <begin position="1"/>
        <end position="18"/>
    </location>
</feature>
<dbReference type="RefSeq" id="WP_153651896.1">
    <property type="nucleotide sequence ID" value="NZ_CP045737.1"/>
</dbReference>
<dbReference type="GO" id="GO:0015833">
    <property type="term" value="P:peptide transport"/>
    <property type="evidence" value="ECO:0007669"/>
    <property type="project" value="TreeGrafter"/>
</dbReference>
<dbReference type="KEGG" id="aef:GEV26_04170"/>
<dbReference type="GO" id="GO:0042597">
    <property type="term" value="C:periplasmic space"/>
    <property type="evidence" value="ECO:0007669"/>
    <property type="project" value="UniProtKB-ARBA"/>
</dbReference>
<organism evidence="3 4">
    <name type="scientific">Aeromicrobium yanjiei</name>
    <dbReference type="NCBI Taxonomy" id="2662028"/>
    <lineage>
        <taxon>Bacteria</taxon>
        <taxon>Bacillati</taxon>
        <taxon>Actinomycetota</taxon>
        <taxon>Actinomycetes</taxon>
        <taxon>Propionibacteriales</taxon>
        <taxon>Nocardioidaceae</taxon>
        <taxon>Aeromicrobium</taxon>
    </lineage>
</organism>
<dbReference type="PROSITE" id="PS51257">
    <property type="entry name" value="PROKAR_LIPOPROTEIN"/>
    <property type="match status" value="1"/>
</dbReference>
<evidence type="ECO:0000256" key="1">
    <source>
        <dbReference type="SAM" id="SignalP"/>
    </source>
</evidence>
<dbReference type="InterPro" id="IPR039424">
    <property type="entry name" value="SBP_5"/>
</dbReference>